<gene>
    <name evidence="2" type="ORF">KIH74_14855</name>
</gene>
<name>A0ABS5TJH3_9ACTN</name>
<proteinExistence type="predicted"/>
<dbReference type="InterPro" id="IPR041413">
    <property type="entry name" value="MLTR_LBD"/>
</dbReference>
<dbReference type="InterPro" id="IPR010982">
    <property type="entry name" value="Lambda_DNA-bd_dom_sf"/>
</dbReference>
<comment type="caution">
    <text evidence="2">The sequence shown here is derived from an EMBL/GenBank/DDBJ whole genome shotgun (WGS) entry which is preliminary data.</text>
</comment>
<evidence type="ECO:0000313" key="3">
    <source>
        <dbReference type="Proteomes" id="UP001197247"/>
    </source>
</evidence>
<dbReference type="Gene3D" id="1.10.260.40">
    <property type="entry name" value="lambda repressor-like DNA-binding domains"/>
    <property type="match status" value="1"/>
</dbReference>
<dbReference type="EMBL" id="JAHBAY010000005">
    <property type="protein sequence ID" value="MBT0770218.1"/>
    <property type="molecule type" value="Genomic_DNA"/>
</dbReference>
<accession>A0ABS5TJH3</accession>
<dbReference type="Pfam" id="PF13560">
    <property type="entry name" value="HTH_31"/>
    <property type="match status" value="1"/>
</dbReference>
<organism evidence="2 3">
    <name type="scientific">Kineosporia corallincola</name>
    <dbReference type="NCBI Taxonomy" id="2835133"/>
    <lineage>
        <taxon>Bacteria</taxon>
        <taxon>Bacillati</taxon>
        <taxon>Actinomycetota</taxon>
        <taxon>Actinomycetes</taxon>
        <taxon>Kineosporiales</taxon>
        <taxon>Kineosporiaceae</taxon>
        <taxon>Kineosporia</taxon>
    </lineage>
</organism>
<protein>
    <submittedName>
        <fullName evidence="2">Helix-turn-helix domain-containing protein</fullName>
    </submittedName>
</protein>
<reference evidence="2 3" key="1">
    <citation type="submission" date="2021-05" db="EMBL/GenBank/DDBJ databases">
        <title>Kineosporia and Streptomyces sp. nov. two new marine actinobacteria isolated from Coral.</title>
        <authorList>
            <person name="Buangrab K."/>
            <person name="Sutthacheep M."/>
            <person name="Yeemin T."/>
            <person name="Harunari E."/>
            <person name="Igarashi Y."/>
            <person name="Kanchanasin P."/>
            <person name="Tanasupawat S."/>
            <person name="Phongsopitanun W."/>
        </authorList>
    </citation>
    <scope>NUCLEOTIDE SEQUENCE [LARGE SCALE GENOMIC DNA]</scope>
    <source>
        <strain evidence="2 3">J2-2</strain>
    </source>
</reference>
<dbReference type="InterPro" id="IPR001387">
    <property type="entry name" value="Cro/C1-type_HTH"/>
</dbReference>
<dbReference type="PROSITE" id="PS50943">
    <property type="entry name" value="HTH_CROC1"/>
    <property type="match status" value="1"/>
</dbReference>
<dbReference type="PANTHER" id="PTHR35010:SF2">
    <property type="entry name" value="BLL4672 PROTEIN"/>
    <property type="match status" value="1"/>
</dbReference>
<evidence type="ECO:0000313" key="2">
    <source>
        <dbReference type="EMBL" id="MBT0770218.1"/>
    </source>
</evidence>
<sequence length="285" mass="31415">MQENRLGEFLRARRELADPSSYDLPDFGRRRTPGLRRDELALLAGVSSYYYARLEQGRDRNPSEAVLDSIARVLQLDTESSRHLRELARPGPARRPRAKPERVTPALQMLLGTWPGQAAIITGRFRDVLAATELAVLVNPGFAVGKNLLRQIFLDPAARDIYPEWDSIAAGAVAGLRVSSGIDVDDPRLRALVGELSLKSEQFRRLWARHDVHEKTSGVKLFNNAVVGTLELNYATFGVNGSEGQTLQIFFPTAGSPAEQSMTLLSTLMPAPGGCQKTSPERSPR</sequence>
<dbReference type="PANTHER" id="PTHR35010">
    <property type="entry name" value="BLL4672 PROTEIN-RELATED"/>
    <property type="match status" value="1"/>
</dbReference>
<dbReference type="SUPFAM" id="SSF47413">
    <property type="entry name" value="lambda repressor-like DNA-binding domains"/>
    <property type="match status" value="1"/>
</dbReference>
<dbReference type="Pfam" id="PF17765">
    <property type="entry name" value="MLTR_LBD"/>
    <property type="match status" value="1"/>
</dbReference>
<dbReference type="SMART" id="SM00530">
    <property type="entry name" value="HTH_XRE"/>
    <property type="match status" value="1"/>
</dbReference>
<dbReference type="RefSeq" id="WP_214156507.1">
    <property type="nucleotide sequence ID" value="NZ_JAHBAY010000005.1"/>
</dbReference>
<feature type="domain" description="HTH cro/C1-type" evidence="1">
    <location>
        <begin position="34"/>
        <end position="81"/>
    </location>
</feature>
<dbReference type="CDD" id="cd00093">
    <property type="entry name" value="HTH_XRE"/>
    <property type="match status" value="1"/>
</dbReference>
<evidence type="ECO:0000259" key="1">
    <source>
        <dbReference type="PROSITE" id="PS50943"/>
    </source>
</evidence>
<dbReference type="Proteomes" id="UP001197247">
    <property type="component" value="Unassembled WGS sequence"/>
</dbReference>
<dbReference type="Gene3D" id="3.30.450.180">
    <property type="match status" value="1"/>
</dbReference>
<keyword evidence="3" id="KW-1185">Reference proteome</keyword>